<gene>
    <name evidence="3" type="primary">CGS1_1</name>
    <name evidence="3" type="ORF">HAX54_002795</name>
</gene>
<dbReference type="EMBL" id="JACEIK010011259">
    <property type="protein sequence ID" value="MCE3215558.1"/>
    <property type="molecule type" value="Genomic_DNA"/>
</dbReference>
<proteinExistence type="predicted"/>
<dbReference type="PANTHER" id="PTHR43379">
    <property type="entry name" value="CYSTATHIONINE GAMMA-SYNTHASE"/>
    <property type="match status" value="1"/>
</dbReference>
<dbReference type="PROSITE" id="PS00868">
    <property type="entry name" value="CYS_MET_METAB_PP"/>
    <property type="match status" value="1"/>
</dbReference>
<protein>
    <submittedName>
        <fullName evidence="3">cAMP-dependent protein kinase regulatory subunit Cgs1</fullName>
    </submittedName>
</protein>
<name>A0ABS8WWG8_DATST</name>
<evidence type="ECO:0000313" key="3">
    <source>
        <dbReference type="EMBL" id="MCE3215558.1"/>
    </source>
</evidence>
<evidence type="ECO:0000256" key="1">
    <source>
        <dbReference type="ARBA" id="ARBA00001933"/>
    </source>
</evidence>
<dbReference type="Pfam" id="PF01053">
    <property type="entry name" value="Cys_Met_Meta_PP"/>
    <property type="match status" value="1"/>
</dbReference>
<sequence>MPTCHVLLITIVGLIGSVFLFRPSIRGRSSTHYSYFFIFGVISSNPKFSQTKNLISPPLSSEDKRAAAGDIAFSTLKIHQYLMAVSSCARAFPSFQCRSDPDFSGGVPRHDVPNAGVRFSGNANSLSHGSSVHSMSSLILRFPPNFVRQLSVKARRNCSNIGVAQVVAASWSNNHASPDFTSAAKAVDAAAAVAPLDITTGDEEVAVVEDPPRADRNVQIEDLRGVKYSSFLSCDGSIAIHAGERLGRGIVTDAITTPVVNTSAYFFKKTAELIDFKEKRRASFEYGRYGNPTTVVAEEKISALEGAESTLLMASGMCASTVMLLALVPAGGHIVTTTDCYRKTRIFIETILPKMGITATVIDPADTGALEAVLNQKKVTLFFTESPTNPFLRCVDIELVSKLCHEKGTLVCIDGTFATPLNQKALALGADLVVHSATKYLAGHNDVLGGCISGPDKLVSAVRNLHHILGGAINPNAAYLIIRGMKTLHLRVQQQNSTAQRIAEILEAHPKVRCVYYPGLPSHPEYHLAKRQMTGFGGVVSFEVDGDLLTTAKFVDALKIPYIAPSFGGCESIVDQPAIMSYWDLSQSERAKYGILDNLIRFSFGVEDFEDLKADILQALEAI</sequence>
<keyword evidence="4" id="KW-1185">Reference proteome</keyword>
<dbReference type="InterPro" id="IPR054542">
    <property type="entry name" value="Cys_met_metab_PP"/>
</dbReference>
<keyword evidence="2" id="KW-0663">Pyridoxal phosphate</keyword>
<dbReference type="InterPro" id="IPR015421">
    <property type="entry name" value="PyrdxlP-dep_Trfase_major"/>
</dbReference>
<dbReference type="Gene3D" id="3.40.640.10">
    <property type="entry name" value="Type I PLP-dependent aspartate aminotransferase-like (Major domain)"/>
    <property type="match status" value="1"/>
</dbReference>
<comment type="cofactor">
    <cofactor evidence="1">
        <name>pyridoxal 5'-phosphate</name>
        <dbReference type="ChEBI" id="CHEBI:597326"/>
    </cofactor>
</comment>
<dbReference type="InterPro" id="IPR015424">
    <property type="entry name" value="PyrdxlP-dep_Trfase"/>
</dbReference>
<dbReference type="InterPro" id="IPR000277">
    <property type="entry name" value="Cys/Met-Metab_PyrdxlP-dep_enz"/>
</dbReference>
<organism evidence="3 4">
    <name type="scientific">Datura stramonium</name>
    <name type="common">Jimsonweed</name>
    <name type="synonym">Common thornapple</name>
    <dbReference type="NCBI Taxonomy" id="4076"/>
    <lineage>
        <taxon>Eukaryota</taxon>
        <taxon>Viridiplantae</taxon>
        <taxon>Streptophyta</taxon>
        <taxon>Embryophyta</taxon>
        <taxon>Tracheophyta</taxon>
        <taxon>Spermatophyta</taxon>
        <taxon>Magnoliopsida</taxon>
        <taxon>eudicotyledons</taxon>
        <taxon>Gunneridae</taxon>
        <taxon>Pentapetalae</taxon>
        <taxon>asterids</taxon>
        <taxon>lamiids</taxon>
        <taxon>Solanales</taxon>
        <taxon>Solanaceae</taxon>
        <taxon>Solanoideae</taxon>
        <taxon>Datureae</taxon>
        <taxon>Datura</taxon>
    </lineage>
</organism>
<dbReference type="InterPro" id="IPR044639">
    <property type="entry name" value="CGS1/2"/>
</dbReference>
<dbReference type="CDD" id="cd00614">
    <property type="entry name" value="CGS_like"/>
    <property type="match status" value="1"/>
</dbReference>
<accession>A0ABS8WWG8</accession>
<dbReference type="PANTHER" id="PTHR43379:SF1">
    <property type="entry name" value="CYSTATHIONINE GAMMA-SYNTHASE 1, CHLOROPLASTIC-RELATED"/>
    <property type="match status" value="1"/>
</dbReference>
<dbReference type="SUPFAM" id="SSF53383">
    <property type="entry name" value="PLP-dependent transferases"/>
    <property type="match status" value="1"/>
</dbReference>
<dbReference type="Proteomes" id="UP000823775">
    <property type="component" value="Unassembled WGS sequence"/>
</dbReference>
<dbReference type="InterPro" id="IPR015422">
    <property type="entry name" value="PyrdxlP-dep_Trfase_small"/>
</dbReference>
<reference evidence="3 4" key="1">
    <citation type="journal article" date="2021" name="BMC Genomics">
        <title>Datura genome reveals duplications of psychoactive alkaloid biosynthetic genes and high mutation rate following tissue culture.</title>
        <authorList>
            <person name="Rajewski A."/>
            <person name="Carter-House D."/>
            <person name="Stajich J."/>
            <person name="Litt A."/>
        </authorList>
    </citation>
    <scope>NUCLEOTIDE SEQUENCE [LARGE SCALE GENOMIC DNA]</scope>
    <source>
        <strain evidence="3">AR-01</strain>
    </source>
</reference>
<evidence type="ECO:0000256" key="2">
    <source>
        <dbReference type="ARBA" id="ARBA00022898"/>
    </source>
</evidence>
<evidence type="ECO:0000313" key="4">
    <source>
        <dbReference type="Proteomes" id="UP000823775"/>
    </source>
</evidence>
<dbReference type="Gene3D" id="3.90.1150.10">
    <property type="entry name" value="Aspartate Aminotransferase, domain 1"/>
    <property type="match status" value="1"/>
</dbReference>
<comment type="caution">
    <text evidence="3">The sequence shown here is derived from an EMBL/GenBank/DDBJ whole genome shotgun (WGS) entry which is preliminary data.</text>
</comment>